<dbReference type="AlphaFoldDB" id="A0A517M525"/>
<reference evidence="2 3" key="1">
    <citation type="submission" date="2019-02" db="EMBL/GenBank/DDBJ databases">
        <title>Deep-cultivation of Planctomycetes and their phenomic and genomic characterization uncovers novel biology.</title>
        <authorList>
            <person name="Wiegand S."/>
            <person name="Jogler M."/>
            <person name="Boedeker C."/>
            <person name="Pinto D."/>
            <person name="Vollmers J."/>
            <person name="Rivas-Marin E."/>
            <person name="Kohn T."/>
            <person name="Peeters S.H."/>
            <person name="Heuer A."/>
            <person name="Rast P."/>
            <person name="Oberbeckmann S."/>
            <person name="Bunk B."/>
            <person name="Jeske O."/>
            <person name="Meyerdierks A."/>
            <person name="Storesund J.E."/>
            <person name="Kallscheuer N."/>
            <person name="Luecker S."/>
            <person name="Lage O.M."/>
            <person name="Pohl T."/>
            <person name="Merkel B.J."/>
            <person name="Hornburger P."/>
            <person name="Mueller R.-W."/>
            <person name="Bruemmer F."/>
            <person name="Labrenz M."/>
            <person name="Spormann A.M."/>
            <person name="Op den Camp H."/>
            <person name="Overmann J."/>
            <person name="Amann R."/>
            <person name="Jetten M.S.M."/>
            <person name="Mascher T."/>
            <person name="Medema M.H."/>
            <person name="Devos D.P."/>
            <person name="Kaster A.-K."/>
            <person name="Ovreas L."/>
            <person name="Rohde M."/>
            <person name="Galperin M.Y."/>
            <person name="Jogler C."/>
        </authorList>
    </citation>
    <scope>NUCLEOTIDE SEQUENCE [LARGE SCALE GENOMIC DNA]</scope>
    <source>
        <strain evidence="2 3">EC9</strain>
    </source>
</reference>
<dbReference type="OrthoDB" id="247600at2"/>
<dbReference type="KEGG" id="ruv:EC9_41720"/>
<feature type="transmembrane region" description="Helical" evidence="1">
    <location>
        <begin position="66"/>
        <end position="84"/>
    </location>
</feature>
<dbReference type="RefSeq" id="WP_145347890.1">
    <property type="nucleotide sequence ID" value="NZ_CP036261.1"/>
</dbReference>
<sequence>MRRSFVSLLTAMTFLVIAVTGVLAFVRPFSMTIVGLHALMGFLFIGVVGFHLANNLRPLKRYLRSKWMWINLAVTAALTTAIAMQPQPVKALLGLSGNLGPALDRFELHDDGLTYQYTPAPHYKLTLSVRMGDAFDPADPPEFAIWIENSSFYHIRTLHRPESADNEASLPYWSFKVKEYEKAKLAAAAGVDVDAISGATKNSSFDPADYMLPVDPEEPMPYRILVEINQRGDANEAVDDQPSLIYSVEVDNSDPHAFQLLDLIGYPQLEEDEQPPQWAIYYVDQRFDSALELIDSALLTIDRDKPSD</sequence>
<protein>
    <recommendedName>
        <fullName evidence="4">DUF4405 domain-containing protein</fullName>
    </recommendedName>
</protein>
<evidence type="ECO:0000256" key="1">
    <source>
        <dbReference type="SAM" id="Phobius"/>
    </source>
</evidence>
<evidence type="ECO:0008006" key="4">
    <source>
        <dbReference type="Google" id="ProtNLM"/>
    </source>
</evidence>
<keyword evidence="3" id="KW-1185">Reference proteome</keyword>
<feature type="transmembrane region" description="Helical" evidence="1">
    <location>
        <begin position="34"/>
        <end position="54"/>
    </location>
</feature>
<proteinExistence type="predicted"/>
<evidence type="ECO:0000313" key="2">
    <source>
        <dbReference type="EMBL" id="QDS89970.1"/>
    </source>
</evidence>
<dbReference type="Proteomes" id="UP000319557">
    <property type="component" value="Chromosome"/>
</dbReference>
<keyword evidence="1" id="KW-0812">Transmembrane</keyword>
<accession>A0A517M525</accession>
<evidence type="ECO:0000313" key="3">
    <source>
        <dbReference type="Proteomes" id="UP000319557"/>
    </source>
</evidence>
<dbReference type="EMBL" id="CP036261">
    <property type="protein sequence ID" value="QDS89970.1"/>
    <property type="molecule type" value="Genomic_DNA"/>
</dbReference>
<name>A0A517M525_9BACT</name>
<gene>
    <name evidence="2" type="ORF">EC9_41720</name>
</gene>
<keyword evidence="1" id="KW-0472">Membrane</keyword>
<keyword evidence="1" id="KW-1133">Transmembrane helix</keyword>
<organism evidence="2 3">
    <name type="scientific">Rosistilla ulvae</name>
    <dbReference type="NCBI Taxonomy" id="1930277"/>
    <lineage>
        <taxon>Bacteria</taxon>
        <taxon>Pseudomonadati</taxon>
        <taxon>Planctomycetota</taxon>
        <taxon>Planctomycetia</taxon>
        <taxon>Pirellulales</taxon>
        <taxon>Pirellulaceae</taxon>
        <taxon>Rosistilla</taxon>
    </lineage>
</organism>